<dbReference type="RefSeq" id="WP_180549755.1">
    <property type="nucleotide sequence ID" value="NZ_JACCKX010000001.1"/>
</dbReference>
<feature type="transmembrane region" description="Helical" evidence="9">
    <location>
        <begin position="357"/>
        <end position="382"/>
    </location>
</feature>
<organism evidence="10 11">
    <name type="scientific">Ottowia beijingensis</name>
    <dbReference type="NCBI Taxonomy" id="1207057"/>
    <lineage>
        <taxon>Bacteria</taxon>
        <taxon>Pseudomonadati</taxon>
        <taxon>Pseudomonadota</taxon>
        <taxon>Betaproteobacteria</taxon>
        <taxon>Burkholderiales</taxon>
        <taxon>Comamonadaceae</taxon>
        <taxon>Ottowia</taxon>
    </lineage>
</organism>
<keyword evidence="5 9" id="KW-0812">Transmembrane</keyword>
<dbReference type="GO" id="GO:0005886">
    <property type="term" value="C:plasma membrane"/>
    <property type="evidence" value="ECO:0007669"/>
    <property type="project" value="UniProtKB-SubCell"/>
</dbReference>
<keyword evidence="3" id="KW-0813">Transport</keyword>
<sequence>MTTPASTTQTTDVPAAPGPERDRATLDVASQTAEALSRQPLVNGLVSGAVIVAALYFGRDLLVPLALSILVGFVLDPLVSWLKRRGVPRALAVFIVMATTLVLLAGTAFFIVGQLRQLGNNLPSYEQTINRKLRNFGDMMRQPGLLDQYSRVVTKVEREIDQAQRQAEPPKPAAERPQRVEIVGQSVRPAERVKRWVDSFATPVVMIGIVIVFVFLILLDKGDLRDRALRLLGSNLHRTTDALNEAARRVSKYLGMQLIVNATYGIPMALGLLLIGVPGALVWGLLAAMLRFVPYVGPIIGAVFPLTLAFAVDPGWDMVLWALALIVTLEVISNNVIEPWLYGATTGLSTLSLILAAMFWTAIWGPIGLILSTPITVVLLVLGHHLPQLQFLEVLLGSERALDEPTRLHQRLLAGDVEEAVDLAIQHADAESPRHFYDEVGLGALRLATSAHGTVATAEHRHRVISGMDQVIDELRDQHPRRPSCRCAWPA</sequence>
<feature type="transmembrane region" description="Helical" evidence="9">
    <location>
        <begin position="91"/>
        <end position="112"/>
    </location>
</feature>
<dbReference type="Proteomes" id="UP000589716">
    <property type="component" value="Unassembled WGS sequence"/>
</dbReference>
<dbReference type="PANTHER" id="PTHR21716">
    <property type="entry name" value="TRANSMEMBRANE PROTEIN"/>
    <property type="match status" value="1"/>
</dbReference>
<proteinExistence type="inferred from homology"/>
<evidence type="ECO:0000256" key="2">
    <source>
        <dbReference type="ARBA" id="ARBA00009773"/>
    </source>
</evidence>
<evidence type="ECO:0000313" key="11">
    <source>
        <dbReference type="Proteomes" id="UP000589716"/>
    </source>
</evidence>
<feature type="transmembrane region" description="Helical" evidence="9">
    <location>
        <begin position="319"/>
        <end position="337"/>
    </location>
</feature>
<reference evidence="10 11" key="1">
    <citation type="submission" date="2020-07" db="EMBL/GenBank/DDBJ databases">
        <authorList>
            <person name="Maaloum M."/>
        </authorList>
    </citation>
    <scope>NUCLEOTIDE SEQUENCE [LARGE SCALE GENOMIC DNA]</scope>
    <source>
        <strain evidence="10 11">GCS-AN-3</strain>
    </source>
</reference>
<evidence type="ECO:0000256" key="5">
    <source>
        <dbReference type="ARBA" id="ARBA00022692"/>
    </source>
</evidence>
<feature type="transmembrane region" description="Helical" evidence="9">
    <location>
        <begin position="40"/>
        <end position="57"/>
    </location>
</feature>
<comment type="caution">
    <text evidence="10">The sequence shown here is derived from an EMBL/GenBank/DDBJ whole genome shotgun (WGS) entry which is preliminary data.</text>
</comment>
<feature type="transmembrane region" description="Helical" evidence="9">
    <location>
        <begin position="292"/>
        <end position="312"/>
    </location>
</feature>
<name>A0A853IVY6_9BURK</name>
<evidence type="ECO:0000256" key="6">
    <source>
        <dbReference type="ARBA" id="ARBA00022989"/>
    </source>
</evidence>
<evidence type="ECO:0000256" key="3">
    <source>
        <dbReference type="ARBA" id="ARBA00022448"/>
    </source>
</evidence>
<evidence type="ECO:0000256" key="8">
    <source>
        <dbReference type="SAM" id="MobiDB-lite"/>
    </source>
</evidence>
<gene>
    <name evidence="10" type="ORF">H0I39_04855</name>
</gene>
<protein>
    <submittedName>
        <fullName evidence="10">AI-2E family transporter</fullName>
    </submittedName>
</protein>
<dbReference type="AlphaFoldDB" id="A0A853IVY6"/>
<keyword evidence="11" id="KW-1185">Reference proteome</keyword>
<keyword evidence="7 9" id="KW-0472">Membrane</keyword>
<keyword evidence="4" id="KW-1003">Cell membrane</keyword>
<feature type="region of interest" description="Disordered" evidence="8">
    <location>
        <begin position="1"/>
        <end position="21"/>
    </location>
</feature>
<evidence type="ECO:0000256" key="9">
    <source>
        <dbReference type="SAM" id="Phobius"/>
    </source>
</evidence>
<dbReference type="EMBL" id="JACCKX010000001">
    <property type="protein sequence ID" value="NZA01260.1"/>
    <property type="molecule type" value="Genomic_DNA"/>
</dbReference>
<evidence type="ECO:0000256" key="4">
    <source>
        <dbReference type="ARBA" id="ARBA00022475"/>
    </source>
</evidence>
<dbReference type="InterPro" id="IPR002549">
    <property type="entry name" value="AI-2E-like"/>
</dbReference>
<evidence type="ECO:0000313" key="10">
    <source>
        <dbReference type="EMBL" id="NZA01260.1"/>
    </source>
</evidence>
<feature type="transmembrane region" description="Helical" evidence="9">
    <location>
        <begin position="258"/>
        <end position="286"/>
    </location>
</feature>
<evidence type="ECO:0000256" key="1">
    <source>
        <dbReference type="ARBA" id="ARBA00004651"/>
    </source>
</evidence>
<feature type="transmembrane region" description="Helical" evidence="9">
    <location>
        <begin position="200"/>
        <end position="219"/>
    </location>
</feature>
<dbReference type="GO" id="GO:0055085">
    <property type="term" value="P:transmembrane transport"/>
    <property type="evidence" value="ECO:0007669"/>
    <property type="project" value="TreeGrafter"/>
</dbReference>
<evidence type="ECO:0000256" key="7">
    <source>
        <dbReference type="ARBA" id="ARBA00023136"/>
    </source>
</evidence>
<feature type="compositionally biased region" description="Polar residues" evidence="8">
    <location>
        <begin position="1"/>
        <end position="12"/>
    </location>
</feature>
<accession>A0A853IVY6</accession>
<feature type="transmembrane region" description="Helical" evidence="9">
    <location>
        <begin position="63"/>
        <end position="82"/>
    </location>
</feature>
<comment type="subcellular location">
    <subcellularLocation>
        <location evidence="1">Cell membrane</location>
        <topology evidence="1">Multi-pass membrane protein</topology>
    </subcellularLocation>
</comment>
<dbReference type="PANTHER" id="PTHR21716:SF53">
    <property type="entry name" value="PERMEASE PERM-RELATED"/>
    <property type="match status" value="1"/>
</dbReference>
<comment type="similarity">
    <text evidence="2">Belongs to the autoinducer-2 exporter (AI-2E) (TC 2.A.86) family.</text>
</comment>
<dbReference type="Pfam" id="PF01594">
    <property type="entry name" value="AI-2E_transport"/>
    <property type="match status" value="1"/>
</dbReference>
<keyword evidence="6 9" id="KW-1133">Transmembrane helix</keyword>